<dbReference type="RefSeq" id="WP_160147097.1">
    <property type="nucleotide sequence ID" value="NZ_FNVO01000012.1"/>
</dbReference>
<keyword evidence="3" id="KW-1185">Reference proteome</keyword>
<evidence type="ECO:0000313" key="2">
    <source>
        <dbReference type="EMBL" id="SEG79394.1"/>
    </source>
</evidence>
<evidence type="ECO:0000313" key="3">
    <source>
        <dbReference type="Proteomes" id="UP000236723"/>
    </source>
</evidence>
<evidence type="ECO:0000256" key="1">
    <source>
        <dbReference type="SAM" id="MobiDB-lite"/>
    </source>
</evidence>
<organism evidence="2 3">
    <name type="scientific">Thermomonospora echinospora</name>
    <dbReference type="NCBI Taxonomy" id="1992"/>
    <lineage>
        <taxon>Bacteria</taxon>
        <taxon>Bacillati</taxon>
        <taxon>Actinomycetota</taxon>
        <taxon>Actinomycetes</taxon>
        <taxon>Streptosporangiales</taxon>
        <taxon>Thermomonosporaceae</taxon>
        <taxon>Thermomonospora</taxon>
    </lineage>
</organism>
<dbReference type="OrthoDB" id="3483877at2"/>
<dbReference type="EMBL" id="FNVO01000012">
    <property type="protein sequence ID" value="SEG79394.1"/>
    <property type="molecule type" value="Genomic_DNA"/>
</dbReference>
<reference evidence="3" key="1">
    <citation type="submission" date="2016-10" db="EMBL/GenBank/DDBJ databases">
        <authorList>
            <person name="Varghese N."/>
            <person name="Submissions S."/>
        </authorList>
    </citation>
    <scope>NUCLEOTIDE SEQUENCE [LARGE SCALE GENOMIC DNA]</scope>
    <source>
        <strain evidence="3">DSM 43163</strain>
    </source>
</reference>
<name>A0A1H6D2X2_9ACTN</name>
<dbReference type="Proteomes" id="UP000236723">
    <property type="component" value="Unassembled WGS sequence"/>
</dbReference>
<dbReference type="AlphaFoldDB" id="A0A1H6D2X2"/>
<feature type="region of interest" description="Disordered" evidence="1">
    <location>
        <begin position="1"/>
        <end position="45"/>
    </location>
</feature>
<gene>
    <name evidence="2" type="ORF">SAMN04489712_112209</name>
</gene>
<proteinExistence type="predicted"/>
<sequence>MSGMPMMPGAGGGKDGEKERERTTWLTEDEDVWGADGDTAPPVIG</sequence>
<feature type="compositionally biased region" description="Basic and acidic residues" evidence="1">
    <location>
        <begin position="14"/>
        <end position="23"/>
    </location>
</feature>
<accession>A0A1H6D2X2</accession>
<protein>
    <submittedName>
        <fullName evidence="2">Uncharacterized protein</fullName>
    </submittedName>
</protein>